<name>A0ACB8LF27_CITSI</name>
<keyword evidence="2" id="KW-1185">Reference proteome</keyword>
<organism evidence="1 2">
    <name type="scientific">Citrus sinensis</name>
    <name type="common">Sweet orange</name>
    <name type="synonym">Citrus aurantium var. sinensis</name>
    <dbReference type="NCBI Taxonomy" id="2711"/>
    <lineage>
        <taxon>Eukaryota</taxon>
        <taxon>Viridiplantae</taxon>
        <taxon>Streptophyta</taxon>
        <taxon>Embryophyta</taxon>
        <taxon>Tracheophyta</taxon>
        <taxon>Spermatophyta</taxon>
        <taxon>Magnoliopsida</taxon>
        <taxon>eudicotyledons</taxon>
        <taxon>Gunneridae</taxon>
        <taxon>Pentapetalae</taxon>
        <taxon>rosids</taxon>
        <taxon>malvids</taxon>
        <taxon>Sapindales</taxon>
        <taxon>Rutaceae</taxon>
        <taxon>Aurantioideae</taxon>
        <taxon>Citrus</taxon>
    </lineage>
</organism>
<evidence type="ECO:0000313" key="2">
    <source>
        <dbReference type="Proteomes" id="UP000829398"/>
    </source>
</evidence>
<accession>A0ACB8LF27</accession>
<reference evidence="2" key="1">
    <citation type="journal article" date="2023" name="Hortic. Res.">
        <title>A chromosome-level phased genome enabling allele-level studies in sweet orange: a case study on citrus Huanglongbing tolerance.</title>
        <authorList>
            <person name="Wu B."/>
            <person name="Yu Q."/>
            <person name="Deng Z."/>
            <person name="Duan Y."/>
            <person name="Luo F."/>
            <person name="Gmitter F. Jr."/>
        </authorList>
    </citation>
    <scope>NUCLEOTIDE SEQUENCE [LARGE SCALE GENOMIC DNA]</scope>
    <source>
        <strain evidence="2">cv. Valencia</strain>
    </source>
</reference>
<dbReference type="Proteomes" id="UP000829398">
    <property type="component" value="Chromosome 4"/>
</dbReference>
<proteinExistence type="predicted"/>
<sequence length="734" mass="83180">MEGVAIGAPASSSTASCYVSWEEVNASSDRGRREVHYYLKRRDGCGSDLAVIGKEKSSRHMSYRYVISNTSFTTSLYKLRSRREVVDWLNSIVSGSPVLKSSQSAGRFLGGKEVRLLERESFKDVQSGTLGQYTKEFLWLGSSWMSRKKRKHYQSFCRNGVKVSVSVPCNFEQMFLSLCFLLLGYYFHCILRRNLYCAFHSLVDILQVHDFVYVLAEENKRLIAYLEDMYEDSRGNKMVVVRWFHKIDEVGIFLPHNFNDREIFFSLCLQDLSIECIDGLATVLSPQHFEKFMNEATYPQLQPFICDKQFENDDVKPFDITLVKGYWRQEIIRHLFTFTSPKNCSSSQQPFDGQRAEKIVNDVVETRPKKRLRQSKDADVCDYTNRKEPMDAACMDLKISTKSSVDGGVGTLAGVGGAALLSKKEADPSSQYLKVGSHVEVLSQDSGMRGCWYRASVIKKHKDKVKVRYNDVQDAADEVNLLEEWVLASRVAAPDQLGLRVSGRRIVRPSPESHKGRVSWAIDVGTIVDAWWHDGWWEGIVIQKDSEDKLHVYFPGEKQKSIFSRGDLRHSQEWFGNGWMFIKERSDVVSSILCCLGTKQDEEKSSDGNSVQATLCAGGQQFNSETEHGESLSDSGDDKIKNSNPVLDLAKDDLLAQLKWKSSRKRRRGGGSSVHRLHCSDPEGKHTRAVVGSGFCERFLFPASIKVDDNCKYMRGSLFKSSVVSPLTSLVMSR</sequence>
<evidence type="ECO:0000313" key="1">
    <source>
        <dbReference type="EMBL" id="KAH9771868.1"/>
    </source>
</evidence>
<gene>
    <name evidence="1" type="ORF">KPL71_012848</name>
</gene>
<comment type="caution">
    <text evidence="1">The sequence shown here is derived from an EMBL/GenBank/DDBJ whole genome shotgun (WGS) entry which is preliminary data.</text>
</comment>
<dbReference type="EMBL" id="CM039173">
    <property type="protein sequence ID" value="KAH9771868.1"/>
    <property type="molecule type" value="Genomic_DNA"/>
</dbReference>
<protein>
    <submittedName>
        <fullName evidence="1">BAH domain-containing protein</fullName>
    </submittedName>
</protein>